<feature type="compositionally biased region" description="Low complexity" evidence="1">
    <location>
        <begin position="42"/>
        <end position="51"/>
    </location>
</feature>
<proteinExistence type="predicted"/>
<sequence length="258" mass="29398">MTDYKQAPRRSQRQIELRANNRYTSFVNLLRDEEPDIEEDSASSSSSSSSSCGPDTNVPNSSTSVGAEPENTTPVSPSRSKDDSSDASSEFEITPEIRETLLKIQSQGHPFGLYSAILIAQDWWDKVKLVWDFRDEFNDEGTLHEMQRWDIISRIISLAELDLSCKYNFGDNYDMFWVRSSRRGNIATIVQPYLAALVYRGQKLVDSDQTTMIIADREGRPFAGFTEILQTSDVLSDPMIKNMTEEEVKERGHPVRFF</sequence>
<dbReference type="Proteomes" id="UP000799421">
    <property type="component" value="Unassembled WGS sequence"/>
</dbReference>
<evidence type="ECO:0000313" key="2">
    <source>
        <dbReference type="EMBL" id="KAF2857671.1"/>
    </source>
</evidence>
<name>A0A6A7BQX6_9PEZI</name>
<evidence type="ECO:0000256" key="1">
    <source>
        <dbReference type="SAM" id="MobiDB-lite"/>
    </source>
</evidence>
<protein>
    <submittedName>
        <fullName evidence="2">Uncharacterized protein</fullName>
    </submittedName>
</protein>
<organism evidence="2 3">
    <name type="scientific">Piedraia hortae CBS 480.64</name>
    <dbReference type="NCBI Taxonomy" id="1314780"/>
    <lineage>
        <taxon>Eukaryota</taxon>
        <taxon>Fungi</taxon>
        <taxon>Dikarya</taxon>
        <taxon>Ascomycota</taxon>
        <taxon>Pezizomycotina</taxon>
        <taxon>Dothideomycetes</taxon>
        <taxon>Dothideomycetidae</taxon>
        <taxon>Capnodiales</taxon>
        <taxon>Piedraiaceae</taxon>
        <taxon>Piedraia</taxon>
    </lineage>
</organism>
<feature type="region of interest" description="Disordered" evidence="1">
    <location>
        <begin position="1"/>
        <end position="90"/>
    </location>
</feature>
<feature type="compositionally biased region" description="Polar residues" evidence="1">
    <location>
        <begin position="52"/>
        <end position="75"/>
    </location>
</feature>
<accession>A0A6A7BQX6</accession>
<reference evidence="2" key="1">
    <citation type="journal article" date="2020" name="Stud. Mycol.">
        <title>101 Dothideomycetes genomes: a test case for predicting lifestyles and emergence of pathogens.</title>
        <authorList>
            <person name="Haridas S."/>
            <person name="Albert R."/>
            <person name="Binder M."/>
            <person name="Bloem J."/>
            <person name="Labutti K."/>
            <person name="Salamov A."/>
            <person name="Andreopoulos B."/>
            <person name="Baker S."/>
            <person name="Barry K."/>
            <person name="Bills G."/>
            <person name="Bluhm B."/>
            <person name="Cannon C."/>
            <person name="Castanera R."/>
            <person name="Culley D."/>
            <person name="Daum C."/>
            <person name="Ezra D."/>
            <person name="Gonzalez J."/>
            <person name="Henrissat B."/>
            <person name="Kuo A."/>
            <person name="Liang C."/>
            <person name="Lipzen A."/>
            <person name="Lutzoni F."/>
            <person name="Magnuson J."/>
            <person name="Mondo S."/>
            <person name="Nolan M."/>
            <person name="Ohm R."/>
            <person name="Pangilinan J."/>
            <person name="Park H.-J."/>
            <person name="Ramirez L."/>
            <person name="Alfaro M."/>
            <person name="Sun H."/>
            <person name="Tritt A."/>
            <person name="Yoshinaga Y."/>
            <person name="Zwiers L.-H."/>
            <person name="Turgeon B."/>
            <person name="Goodwin S."/>
            <person name="Spatafora J."/>
            <person name="Crous P."/>
            <person name="Grigoriev I."/>
        </authorList>
    </citation>
    <scope>NUCLEOTIDE SEQUENCE</scope>
    <source>
        <strain evidence="2">CBS 480.64</strain>
    </source>
</reference>
<evidence type="ECO:0000313" key="3">
    <source>
        <dbReference type="Proteomes" id="UP000799421"/>
    </source>
</evidence>
<dbReference type="EMBL" id="MU006032">
    <property type="protein sequence ID" value="KAF2857671.1"/>
    <property type="molecule type" value="Genomic_DNA"/>
</dbReference>
<gene>
    <name evidence="2" type="ORF">K470DRAFT_266647</name>
</gene>
<keyword evidence="3" id="KW-1185">Reference proteome</keyword>
<dbReference type="AlphaFoldDB" id="A0A6A7BQX6"/>